<accession>A0A9N9JTA2</accession>
<sequence>RTRKCSRLEPTLIEINYDEFLQIGTEVLLTAEEATPAKVTTEFENHSKTWKDQVNRILTFLSSPGQTRVSLNKKIKAYYYLGLLIFKSNDPLKIKTFIQKAQSTRKAKDTWKGALRIYELFELRPKEIILQLRYTTATHIIKLPDQDYTQL</sequence>
<gene>
    <name evidence="1" type="ORF">DERYTH_LOCUS21425</name>
</gene>
<dbReference type="AlphaFoldDB" id="A0A9N9JTA2"/>
<organism evidence="1 2">
    <name type="scientific">Dentiscutata erythropus</name>
    <dbReference type="NCBI Taxonomy" id="1348616"/>
    <lineage>
        <taxon>Eukaryota</taxon>
        <taxon>Fungi</taxon>
        <taxon>Fungi incertae sedis</taxon>
        <taxon>Mucoromycota</taxon>
        <taxon>Glomeromycotina</taxon>
        <taxon>Glomeromycetes</taxon>
        <taxon>Diversisporales</taxon>
        <taxon>Gigasporaceae</taxon>
        <taxon>Dentiscutata</taxon>
    </lineage>
</organism>
<dbReference type="OrthoDB" id="2457686at2759"/>
<dbReference type="EMBL" id="CAJVPY010027276">
    <property type="protein sequence ID" value="CAG8790963.1"/>
    <property type="molecule type" value="Genomic_DNA"/>
</dbReference>
<comment type="caution">
    <text evidence="1">The sequence shown here is derived from an EMBL/GenBank/DDBJ whole genome shotgun (WGS) entry which is preliminary data.</text>
</comment>
<feature type="non-terminal residue" evidence="1">
    <location>
        <position position="151"/>
    </location>
</feature>
<evidence type="ECO:0000313" key="1">
    <source>
        <dbReference type="EMBL" id="CAG8790963.1"/>
    </source>
</evidence>
<reference evidence="1" key="1">
    <citation type="submission" date="2021-06" db="EMBL/GenBank/DDBJ databases">
        <authorList>
            <person name="Kallberg Y."/>
            <person name="Tangrot J."/>
            <person name="Rosling A."/>
        </authorList>
    </citation>
    <scope>NUCLEOTIDE SEQUENCE</scope>
    <source>
        <strain evidence="1">MA453B</strain>
    </source>
</reference>
<protein>
    <submittedName>
        <fullName evidence="1">4814_t:CDS:1</fullName>
    </submittedName>
</protein>
<proteinExistence type="predicted"/>
<name>A0A9N9JTA2_9GLOM</name>
<dbReference type="Proteomes" id="UP000789405">
    <property type="component" value="Unassembled WGS sequence"/>
</dbReference>
<keyword evidence="2" id="KW-1185">Reference proteome</keyword>
<feature type="non-terminal residue" evidence="1">
    <location>
        <position position="1"/>
    </location>
</feature>
<evidence type="ECO:0000313" key="2">
    <source>
        <dbReference type="Proteomes" id="UP000789405"/>
    </source>
</evidence>